<comment type="caution">
    <text evidence="3">The sequence shown here is derived from an EMBL/GenBank/DDBJ whole genome shotgun (WGS) entry which is preliminary data.</text>
</comment>
<dbReference type="Proteomes" id="UP000218231">
    <property type="component" value="Unassembled WGS sequence"/>
</dbReference>
<keyword evidence="1" id="KW-0175">Coiled coil</keyword>
<sequence length="512" mass="60035">MNPVALAAATAPVTASLLQVVSQVYGKAKEASDRRASEDREYKDREERRKHEREMLETKHSSDLLESERSFILKQQQLDNELTLTKQKYEAELRKEEEETRRIEEMLKAGSSTFEALKLQEEQQKKAQEEFDRQTNEKQEAFSEQMRILEEENKRQHDEAIAQYQQRLKELKEESEADRQKMEDIKKAEMALHAEVEDRLNQKHAEQREEIERRLKAAAEDRSQMSQQLIEQLKTAKDEMEKRHAEEKAWLEECKNKEISEFKSILGQLNDEAEKKQKVHNERMVELQQDLRRELERGEQLMDARMTTIQTQTERMVIINNLNGSVTIQQPYRLIFEKNNRMKSDFDKKTLDLRLKGRNILKARKIKESREEYSKLLGEFNEFLRNSYDELARDIASVRSMTQLEGHFVEQAQSVLKNIHSQISENFLLELDEVSCNNLNDTSFAKFEQNIKKLSESFEDLPMLSNALDQLRITSIQMAKESALYIQPSTSANLSIQDAPSSSSASQVQQFY</sequence>
<organism evidence="3 4">
    <name type="scientific">Diploscapter pachys</name>
    <dbReference type="NCBI Taxonomy" id="2018661"/>
    <lineage>
        <taxon>Eukaryota</taxon>
        <taxon>Metazoa</taxon>
        <taxon>Ecdysozoa</taxon>
        <taxon>Nematoda</taxon>
        <taxon>Chromadorea</taxon>
        <taxon>Rhabditida</taxon>
        <taxon>Rhabditina</taxon>
        <taxon>Rhabditomorpha</taxon>
        <taxon>Rhabditoidea</taxon>
        <taxon>Rhabditidae</taxon>
        <taxon>Diploscapter</taxon>
    </lineage>
</organism>
<name>A0A2A2JYG8_9BILA</name>
<feature type="compositionally biased region" description="Basic and acidic residues" evidence="2">
    <location>
        <begin position="27"/>
        <end position="62"/>
    </location>
</feature>
<dbReference type="AlphaFoldDB" id="A0A2A2JYG8"/>
<evidence type="ECO:0000256" key="2">
    <source>
        <dbReference type="SAM" id="MobiDB-lite"/>
    </source>
</evidence>
<accession>A0A2A2JYG8</accession>
<dbReference type="EMBL" id="LIAE01010049">
    <property type="protein sequence ID" value="PAV66683.1"/>
    <property type="molecule type" value="Genomic_DNA"/>
</dbReference>
<protein>
    <submittedName>
        <fullName evidence="3">Uncharacterized protein</fullName>
    </submittedName>
</protein>
<feature type="coiled-coil region" evidence="1">
    <location>
        <begin position="270"/>
        <end position="304"/>
    </location>
</feature>
<evidence type="ECO:0000313" key="4">
    <source>
        <dbReference type="Proteomes" id="UP000218231"/>
    </source>
</evidence>
<evidence type="ECO:0000256" key="1">
    <source>
        <dbReference type="SAM" id="Coils"/>
    </source>
</evidence>
<proteinExistence type="predicted"/>
<gene>
    <name evidence="3" type="ORF">WR25_23868</name>
</gene>
<reference evidence="3 4" key="1">
    <citation type="journal article" date="2017" name="Curr. Biol.">
        <title>Genome architecture and evolution of a unichromosomal asexual nematode.</title>
        <authorList>
            <person name="Fradin H."/>
            <person name="Zegar C."/>
            <person name="Gutwein M."/>
            <person name="Lucas J."/>
            <person name="Kovtun M."/>
            <person name="Corcoran D."/>
            <person name="Baugh L.R."/>
            <person name="Kiontke K."/>
            <person name="Gunsalus K."/>
            <person name="Fitch D.H."/>
            <person name="Piano F."/>
        </authorList>
    </citation>
    <scope>NUCLEOTIDE SEQUENCE [LARGE SCALE GENOMIC DNA]</scope>
    <source>
        <strain evidence="3">PF1309</strain>
    </source>
</reference>
<keyword evidence="4" id="KW-1185">Reference proteome</keyword>
<feature type="coiled-coil region" evidence="1">
    <location>
        <begin position="79"/>
        <end position="246"/>
    </location>
</feature>
<evidence type="ECO:0000313" key="3">
    <source>
        <dbReference type="EMBL" id="PAV66683.1"/>
    </source>
</evidence>
<feature type="region of interest" description="Disordered" evidence="2">
    <location>
        <begin position="26"/>
        <end position="62"/>
    </location>
</feature>